<proteinExistence type="predicted"/>
<dbReference type="Pfam" id="PF14670">
    <property type="entry name" value="FXa_inhibition"/>
    <property type="match status" value="1"/>
</dbReference>
<dbReference type="SMART" id="SM00181">
    <property type="entry name" value="EGF"/>
    <property type="match status" value="2"/>
</dbReference>
<feature type="domain" description="EGF-like" evidence="5">
    <location>
        <begin position="41"/>
        <end position="79"/>
    </location>
</feature>
<dbReference type="AlphaFoldDB" id="A0AAD9KY81"/>
<dbReference type="SUPFAM" id="SSF57196">
    <property type="entry name" value="EGF/Laminin"/>
    <property type="match status" value="1"/>
</dbReference>
<feature type="disulfide bond" evidence="2">
    <location>
        <begin position="45"/>
        <end position="55"/>
    </location>
</feature>
<dbReference type="Proteomes" id="UP001209878">
    <property type="component" value="Unassembled WGS sequence"/>
</dbReference>
<sequence length="555" mass="59545">MLFCCFRSKLCYRNVSVVIPGVATETVCCPGWTEDHNGSCTQPVCPDGCENGGVCGADPVDGNVTRCLCPGGLTGNRCETDIDECTVRNDTCSHICGNTFGSYFCACFAGSVLAPDGATCMTNNSVDNTTLPMASLNDQRANDTTRVLLGSLLGGVAVVLLLSLCAVVAVARVRHKRPSLDERMDTPRNCMQNNYIGLSEFDRADDSVQVLAGATVVQESSTDSPALGGTDTPRLGAASNEYVVDAAYASHWYEDADVDGPTACARTGDRPRDPGKSYPTGALTYDYAYGLAPAVKTGDTTAGKPCSGHYECVATSSPYDYAYGATFERPATRRVRLPETTDGYLTPVCVCPSQPDDRDATEMSSEYLHCDNEPGASVYENNVLANHRTTHGEELAPDTVADGGYVTTEGAREDGSDAVYQNTHSSHRHCSGDSADICREKDQSDNVYMLPVPRRKTPHTDNTNAAEPDVYVQCDVNDADESIYCNTLPDTQATPTHDVTGDTQMGSSCSTLSKTDDTGLDDSDYVSGDVNRDSADYENWDSPMRDAIVYENYEV</sequence>
<dbReference type="GO" id="GO:0005509">
    <property type="term" value="F:calcium ion binding"/>
    <property type="evidence" value="ECO:0007669"/>
    <property type="project" value="InterPro"/>
</dbReference>
<evidence type="ECO:0000313" key="6">
    <source>
        <dbReference type="EMBL" id="KAK2179085.1"/>
    </source>
</evidence>
<feature type="disulfide bond" evidence="2">
    <location>
        <begin position="69"/>
        <end position="78"/>
    </location>
</feature>
<keyword evidence="2" id="KW-0245">EGF-like domain</keyword>
<keyword evidence="4" id="KW-1133">Transmembrane helix</keyword>
<protein>
    <recommendedName>
        <fullName evidence="5">EGF-like domain-containing protein</fullName>
    </recommendedName>
</protein>
<feature type="compositionally biased region" description="Polar residues" evidence="3">
    <location>
        <begin position="492"/>
        <end position="513"/>
    </location>
</feature>
<evidence type="ECO:0000256" key="2">
    <source>
        <dbReference type="PROSITE-ProRule" id="PRU00076"/>
    </source>
</evidence>
<evidence type="ECO:0000313" key="7">
    <source>
        <dbReference type="Proteomes" id="UP001209878"/>
    </source>
</evidence>
<evidence type="ECO:0000256" key="3">
    <source>
        <dbReference type="SAM" id="MobiDB-lite"/>
    </source>
</evidence>
<evidence type="ECO:0000256" key="1">
    <source>
        <dbReference type="ARBA" id="ARBA00023157"/>
    </source>
</evidence>
<comment type="caution">
    <text evidence="2">Lacks conserved residue(s) required for the propagation of feature annotation.</text>
</comment>
<gene>
    <name evidence="6" type="ORF">NP493_515g01000</name>
</gene>
<evidence type="ECO:0000259" key="5">
    <source>
        <dbReference type="PROSITE" id="PS50026"/>
    </source>
</evidence>
<dbReference type="InterPro" id="IPR000742">
    <property type="entry name" value="EGF"/>
</dbReference>
<reference evidence="6" key="1">
    <citation type="journal article" date="2023" name="Mol. Biol. Evol.">
        <title>Third-Generation Sequencing Reveals the Adaptive Role of the Epigenome in Three Deep-Sea Polychaetes.</title>
        <authorList>
            <person name="Perez M."/>
            <person name="Aroh O."/>
            <person name="Sun Y."/>
            <person name="Lan Y."/>
            <person name="Juniper S.K."/>
            <person name="Young C.R."/>
            <person name="Angers B."/>
            <person name="Qian P.Y."/>
        </authorList>
    </citation>
    <scope>NUCLEOTIDE SEQUENCE</scope>
    <source>
        <strain evidence="6">R07B-5</strain>
    </source>
</reference>
<keyword evidence="7" id="KW-1185">Reference proteome</keyword>
<keyword evidence="4" id="KW-0812">Transmembrane</keyword>
<dbReference type="InterPro" id="IPR018097">
    <property type="entry name" value="EGF_Ca-bd_CS"/>
</dbReference>
<dbReference type="PROSITE" id="PS50026">
    <property type="entry name" value="EGF_3"/>
    <property type="match status" value="1"/>
</dbReference>
<keyword evidence="4" id="KW-0472">Membrane</keyword>
<keyword evidence="1 2" id="KW-1015">Disulfide bond</keyword>
<feature type="transmembrane region" description="Helical" evidence="4">
    <location>
        <begin position="147"/>
        <end position="171"/>
    </location>
</feature>
<name>A0AAD9KY81_RIDPI</name>
<accession>A0AAD9KY81</accession>
<feature type="region of interest" description="Disordered" evidence="3">
    <location>
        <begin position="492"/>
        <end position="524"/>
    </location>
</feature>
<dbReference type="Gene3D" id="2.10.25.10">
    <property type="entry name" value="Laminin"/>
    <property type="match status" value="2"/>
</dbReference>
<comment type="caution">
    <text evidence="6">The sequence shown here is derived from an EMBL/GenBank/DDBJ whole genome shotgun (WGS) entry which is preliminary data.</text>
</comment>
<dbReference type="PROSITE" id="PS00022">
    <property type="entry name" value="EGF_1"/>
    <property type="match status" value="1"/>
</dbReference>
<organism evidence="6 7">
    <name type="scientific">Ridgeia piscesae</name>
    <name type="common">Tubeworm</name>
    <dbReference type="NCBI Taxonomy" id="27915"/>
    <lineage>
        <taxon>Eukaryota</taxon>
        <taxon>Metazoa</taxon>
        <taxon>Spiralia</taxon>
        <taxon>Lophotrochozoa</taxon>
        <taxon>Annelida</taxon>
        <taxon>Polychaeta</taxon>
        <taxon>Sedentaria</taxon>
        <taxon>Canalipalpata</taxon>
        <taxon>Sabellida</taxon>
        <taxon>Siboglinidae</taxon>
        <taxon>Ridgeia</taxon>
    </lineage>
</organism>
<evidence type="ECO:0000256" key="4">
    <source>
        <dbReference type="SAM" id="Phobius"/>
    </source>
</evidence>
<dbReference type="InterPro" id="IPR001881">
    <property type="entry name" value="EGF-like_Ca-bd_dom"/>
</dbReference>
<dbReference type="SMART" id="SM00179">
    <property type="entry name" value="EGF_CA"/>
    <property type="match status" value="1"/>
</dbReference>
<dbReference type="EMBL" id="JAODUO010000515">
    <property type="protein sequence ID" value="KAK2179085.1"/>
    <property type="molecule type" value="Genomic_DNA"/>
</dbReference>
<dbReference type="PROSITE" id="PS01187">
    <property type="entry name" value="EGF_CA"/>
    <property type="match status" value="1"/>
</dbReference>